<keyword evidence="5 6" id="KW-0413">Isomerase</keyword>
<evidence type="ECO:0000256" key="2">
    <source>
        <dbReference type="ARBA" id="ARBA00006577"/>
    </source>
</evidence>
<dbReference type="PANTHER" id="PTHR43811:SF57">
    <property type="entry name" value="FKBP-TYPE PEPTIDYL-PROLYL CIS-TRANS ISOMERASE FKPA-RELATED"/>
    <property type="match status" value="1"/>
</dbReference>
<evidence type="ECO:0000313" key="10">
    <source>
        <dbReference type="EMBL" id="QIC65927.1"/>
    </source>
</evidence>
<sequence length="229" mass="25096">MKIQISLAALLLCSGSLYAKDITTKSTEAEQVGYSFGYLMGRNNADSLKGINLDAFSAGLKAAAAGQKASLTEEEMAKVLMQYKRQSDARELIELKKTAEENAKIGREFLAENAKKPEIKTTKSGLQYQILQDGKGKSPNANSNVKVHYEGRLIDGTVFDSSIARNQPVVFKTSQVIMGWTEGLQLMKPGAKYRFFIPAELAYGQIGSGDVIEPNSTLIFDIELIEVMK</sequence>
<evidence type="ECO:0000256" key="7">
    <source>
        <dbReference type="RuleBase" id="RU003915"/>
    </source>
</evidence>
<name>A0AAE6WU02_9GAMM</name>
<dbReference type="InterPro" id="IPR046357">
    <property type="entry name" value="PPIase_dom_sf"/>
</dbReference>
<keyword evidence="3 8" id="KW-0732">Signal</keyword>
<evidence type="ECO:0000256" key="3">
    <source>
        <dbReference type="ARBA" id="ARBA00022729"/>
    </source>
</evidence>
<feature type="signal peptide" evidence="8">
    <location>
        <begin position="1"/>
        <end position="19"/>
    </location>
</feature>
<evidence type="ECO:0000256" key="8">
    <source>
        <dbReference type="SAM" id="SignalP"/>
    </source>
</evidence>
<evidence type="ECO:0000256" key="1">
    <source>
        <dbReference type="ARBA" id="ARBA00000971"/>
    </source>
</evidence>
<dbReference type="SUPFAM" id="SSF54534">
    <property type="entry name" value="FKBP-like"/>
    <property type="match status" value="1"/>
</dbReference>
<dbReference type="GO" id="GO:0006457">
    <property type="term" value="P:protein folding"/>
    <property type="evidence" value="ECO:0007669"/>
    <property type="project" value="InterPro"/>
</dbReference>
<dbReference type="InterPro" id="IPR000774">
    <property type="entry name" value="PPIase_FKBP_N"/>
</dbReference>
<dbReference type="AlphaFoldDB" id="A0AAE6WU02"/>
<gene>
    <name evidence="10" type="ORF">FSC10_00340</name>
</gene>
<dbReference type="InterPro" id="IPR036944">
    <property type="entry name" value="PPIase_FKBP_N_sf"/>
</dbReference>
<dbReference type="Proteomes" id="UP000503505">
    <property type="component" value="Chromosome"/>
</dbReference>
<dbReference type="InterPro" id="IPR001179">
    <property type="entry name" value="PPIase_FKBP_dom"/>
</dbReference>
<keyword evidence="4 6" id="KW-0697">Rotamase</keyword>
<evidence type="ECO:0000259" key="9">
    <source>
        <dbReference type="PROSITE" id="PS50059"/>
    </source>
</evidence>
<feature type="chain" id="PRO_5042091371" description="Peptidyl-prolyl cis-trans isomerase" evidence="8">
    <location>
        <begin position="20"/>
        <end position="229"/>
    </location>
</feature>
<accession>A0AAE6WU02</accession>
<dbReference type="Pfam" id="PF01346">
    <property type="entry name" value="FKBP_N"/>
    <property type="match status" value="1"/>
</dbReference>
<evidence type="ECO:0000256" key="6">
    <source>
        <dbReference type="PROSITE-ProRule" id="PRU00277"/>
    </source>
</evidence>
<comment type="catalytic activity">
    <reaction evidence="1 6 7">
        <text>[protein]-peptidylproline (omega=180) = [protein]-peptidylproline (omega=0)</text>
        <dbReference type="Rhea" id="RHEA:16237"/>
        <dbReference type="Rhea" id="RHEA-COMP:10747"/>
        <dbReference type="Rhea" id="RHEA-COMP:10748"/>
        <dbReference type="ChEBI" id="CHEBI:83833"/>
        <dbReference type="ChEBI" id="CHEBI:83834"/>
        <dbReference type="EC" id="5.2.1.8"/>
    </reaction>
</comment>
<dbReference type="PANTHER" id="PTHR43811">
    <property type="entry name" value="FKBP-TYPE PEPTIDYL-PROLYL CIS-TRANS ISOMERASE FKPA"/>
    <property type="match status" value="1"/>
</dbReference>
<dbReference type="RefSeq" id="WP_163170661.1">
    <property type="nucleotide sequence ID" value="NZ_CP044463.1"/>
</dbReference>
<reference evidence="10 11" key="1">
    <citation type="submission" date="2019-09" db="EMBL/GenBank/DDBJ databases">
        <title>Non-baumannii Acinetobacter spp. carrying blaNDM-1 isolated in China.</title>
        <authorList>
            <person name="Cui C."/>
            <person name="Chen C."/>
            <person name="Sun J."/>
            <person name="Liu Y."/>
        </authorList>
    </citation>
    <scope>NUCLEOTIDE SEQUENCE [LARGE SCALE GENOMIC DNA]</scope>
    <source>
        <strain evidence="10 11">HZE23-1</strain>
    </source>
</reference>
<dbReference type="GO" id="GO:0003755">
    <property type="term" value="F:peptidyl-prolyl cis-trans isomerase activity"/>
    <property type="evidence" value="ECO:0007669"/>
    <property type="project" value="UniProtKB-UniRule"/>
</dbReference>
<feature type="domain" description="PPIase FKBP-type" evidence="9">
    <location>
        <begin position="142"/>
        <end position="228"/>
    </location>
</feature>
<dbReference type="EMBL" id="CP044463">
    <property type="protein sequence ID" value="QIC65927.1"/>
    <property type="molecule type" value="Genomic_DNA"/>
</dbReference>
<dbReference type="FunFam" id="3.10.50.40:FF:000045">
    <property type="entry name" value="Peptidyl-prolyl cis-trans isomerase"/>
    <property type="match status" value="1"/>
</dbReference>
<comment type="similarity">
    <text evidence="2 7">Belongs to the FKBP-type PPIase family.</text>
</comment>
<dbReference type="Pfam" id="PF00254">
    <property type="entry name" value="FKBP_C"/>
    <property type="match status" value="1"/>
</dbReference>
<evidence type="ECO:0000256" key="5">
    <source>
        <dbReference type="ARBA" id="ARBA00023235"/>
    </source>
</evidence>
<evidence type="ECO:0000313" key="11">
    <source>
        <dbReference type="Proteomes" id="UP000503505"/>
    </source>
</evidence>
<protein>
    <recommendedName>
        <fullName evidence="7">Peptidyl-prolyl cis-trans isomerase</fullName>
        <ecNumber evidence="7">5.2.1.8</ecNumber>
    </recommendedName>
</protein>
<dbReference type="EC" id="5.2.1.8" evidence="7"/>
<proteinExistence type="inferred from homology"/>
<dbReference type="Gene3D" id="3.10.50.40">
    <property type="match status" value="1"/>
</dbReference>
<organism evidence="10 11">
    <name type="scientific">Acinetobacter schindleri</name>
    <dbReference type="NCBI Taxonomy" id="108981"/>
    <lineage>
        <taxon>Bacteria</taxon>
        <taxon>Pseudomonadati</taxon>
        <taxon>Pseudomonadota</taxon>
        <taxon>Gammaproteobacteria</taxon>
        <taxon>Moraxellales</taxon>
        <taxon>Moraxellaceae</taxon>
        <taxon>Acinetobacter</taxon>
    </lineage>
</organism>
<dbReference type="PROSITE" id="PS50059">
    <property type="entry name" value="FKBP_PPIASE"/>
    <property type="match status" value="1"/>
</dbReference>
<evidence type="ECO:0000256" key="4">
    <source>
        <dbReference type="ARBA" id="ARBA00023110"/>
    </source>
</evidence>
<dbReference type="Gene3D" id="1.10.287.460">
    <property type="entry name" value="Peptidyl-prolyl cis-trans isomerase, FKBP-type, N-terminal domain"/>
    <property type="match status" value="1"/>
</dbReference>